<dbReference type="CDD" id="cd00085">
    <property type="entry name" value="HNHc"/>
    <property type="match status" value="1"/>
</dbReference>
<evidence type="ECO:0000313" key="2">
    <source>
        <dbReference type="EMBL" id="ADG90179.1"/>
    </source>
</evidence>
<dbReference type="GO" id="GO:0016567">
    <property type="term" value="P:protein ubiquitination"/>
    <property type="evidence" value="ECO:0007669"/>
    <property type="project" value="TreeGrafter"/>
</dbReference>
<sequence length="309" mass="34271">MKAHNTLKFGHIPGHPVGSVYRSREELRLAGLHSANQAGISGNPREGADAIVVSGGYIDDEDNGDVILYTGEGGRDANTGRQVRDQEITSRGNAALVRSQLEGLPVRVIRGRPKGKGHGSPHAPSYGYRYDGLYRVEDHWATIGKDGYRIWRFRLVKLEDDDIAEPPEVAPIPEAHRVGPAPVTVSTIQRIVRNSTVAQLIKDWYGHECQICGQAIQVRKNEYYSEAAHIRPLGRPHQGPDVLENLLCLCPNDHVRFDNGALYLSDQLQVINTLTGEVMGPLRVHKNHKIDLNHVAYHRTHVAAVTQPR</sequence>
<dbReference type="InterPro" id="IPR036987">
    <property type="entry name" value="SRA-YDG_sf"/>
</dbReference>
<dbReference type="InterPro" id="IPR003105">
    <property type="entry name" value="SRA_YDG"/>
</dbReference>
<dbReference type="EMBL" id="CP001874">
    <property type="protein sequence ID" value="ADG90179.1"/>
    <property type="molecule type" value="Genomic_DNA"/>
</dbReference>
<dbReference type="PANTHER" id="PTHR14140:SF27">
    <property type="entry name" value="OS04G0289800 PROTEIN"/>
    <property type="match status" value="1"/>
</dbReference>
<dbReference type="PANTHER" id="PTHR14140">
    <property type="entry name" value="E3 UBIQUITIN-PROTEIN LIGASE UHRF-RELATED"/>
    <property type="match status" value="1"/>
</dbReference>
<reference evidence="2 3" key="1">
    <citation type="submission" date="2010-01" db="EMBL/GenBank/DDBJ databases">
        <title>The complete genome of Thermobispora bispora DSM 43833.</title>
        <authorList>
            <consortium name="US DOE Joint Genome Institute (JGI-PGF)"/>
            <person name="Lucas S."/>
            <person name="Copeland A."/>
            <person name="Lapidus A."/>
            <person name="Glavina del Rio T."/>
            <person name="Dalin E."/>
            <person name="Tice H."/>
            <person name="Bruce D."/>
            <person name="Goodwin L."/>
            <person name="Pitluck S."/>
            <person name="Kyrpides N."/>
            <person name="Mavromatis K."/>
            <person name="Ivanova N."/>
            <person name="Mikhailova N."/>
            <person name="Chertkov O."/>
            <person name="Brettin T."/>
            <person name="Detter J.C."/>
            <person name="Han C."/>
            <person name="Larimer F."/>
            <person name="Land M."/>
            <person name="Hauser L."/>
            <person name="Markowitz V."/>
            <person name="Cheng J.-F."/>
            <person name="Hugenholtz P."/>
            <person name="Woyke T."/>
            <person name="Wu D."/>
            <person name="Jando M."/>
            <person name="Schneider S."/>
            <person name="Klenk H.-P."/>
            <person name="Eisen J.A."/>
        </authorList>
    </citation>
    <scope>NUCLEOTIDE SEQUENCE [LARGE SCALE GENOMIC DNA]</scope>
    <source>
        <strain evidence="3">ATCC 19993 / DSM 43833 / CBS 139.67 / JCM 10125 / KCTC 9307 / NBRC 14880 / R51</strain>
    </source>
</reference>
<dbReference type="Proteomes" id="UP000006640">
    <property type="component" value="Chromosome"/>
</dbReference>
<name>D6YAC6_THEBD</name>
<dbReference type="Pfam" id="PF13391">
    <property type="entry name" value="HNH_2"/>
    <property type="match status" value="1"/>
</dbReference>
<dbReference type="KEGG" id="tbi:Tbis_3491"/>
<feature type="domain" description="YDG" evidence="1">
    <location>
        <begin position="10"/>
        <end position="157"/>
    </location>
</feature>
<dbReference type="PROSITE" id="PS51015">
    <property type="entry name" value="YDG"/>
    <property type="match status" value="1"/>
</dbReference>
<dbReference type="SMART" id="SM00466">
    <property type="entry name" value="SRA"/>
    <property type="match status" value="1"/>
</dbReference>
<protein>
    <submittedName>
        <fullName evidence="2">SRA-YDG domain protein</fullName>
    </submittedName>
</protein>
<dbReference type="Gene3D" id="2.30.280.10">
    <property type="entry name" value="SRA-YDG"/>
    <property type="match status" value="1"/>
</dbReference>
<dbReference type="Pfam" id="PF02182">
    <property type="entry name" value="SAD_SRA"/>
    <property type="match status" value="1"/>
</dbReference>
<dbReference type="AlphaFoldDB" id="D6YAC6"/>
<dbReference type="GO" id="GO:0044027">
    <property type="term" value="P:negative regulation of gene expression via chromosomal CpG island methylation"/>
    <property type="evidence" value="ECO:0007669"/>
    <property type="project" value="TreeGrafter"/>
</dbReference>
<dbReference type="InterPro" id="IPR015947">
    <property type="entry name" value="PUA-like_sf"/>
</dbReference>
<dbReference type="SMART" id="SM00507">
    <property type="entry name" value="HNHc"/>
    <property type="match status" value="1"/>
</dbReference>
<organism evidence="2 3">
    <name type="scientific">Thermobispora bispora (strain ATCC 19993 / DSM 43833 / CBS 139.67 / JCM 10125 / KCTC 9307 / NBRC 14880 / R51)</name>
    <dbReference type="NCBI Taxonomy" id="469371"/>
    <lineage>
        <taxon>Bacteria</taxon>
        <taxon>Bacillati</taxon>
        <taxon>Actinomycetota</taxon>
        <taxon>Actinomycetes</taxon>
        <taxon>Streptosporangiales</taxon>
        <taxon>Streptosporangiaceae</taxon>
        <taxon>Thermobispora</taxon>
    </lineage>
</organism>
<dbReference type="STRING" id="469371.Tbis_3491"/>
<dbReference type="HOGENOM" id="CLU_061333_0_0_11"/>
<evidence type="ECO:0000313" key="3">
    <source>
        <dbReference type="Proteomes" id="UP000006640"/>
    </source>
</evidence>
<dbReference type="REBASE" id="187508">
    <property type="entry name" value="TbiR51I"/>
</dbReference>
<evidence type="ECO:0000259" key="1">
    <source>
        <dbReference type="PROSITE" id="PS51015"/>
    </source>
</evidence>
<dbReference type="OrthoDB" id="4464809at2"/>
<dbReference type="RefSeq" id="WP_013133712.1">
    <property type="nucleotide sequence ID" value="NC_014165.1"/>
</dbReference>
<dbReference type="eggNOG" id="COG3440">
    <property type="taxonomic scope" value="Bacteria"/>
</dbReference>
<proteinExistence type="predicted"/>
<dbReference type="InterPro" id="IPR045134">
    <property type="entry name" value="UHRF1/2-like"/>
</dbReference>
<dbReference type="GO" id="GO:0061630">
    <property type="term" value="F:ubiquitin protein ligase activity"/>
    <property type="evidence" value="ECO:0007669"/>
    <property type="project" value="TreeGrafter"/>
</dbReference>
<dbReference type="InterPro" id="IPR003615">
    <property type="entry name" value="HNH_nuc"/>
</dbReference>
<dbReference type="SUPFAM" id="SSF88697">
    <property type="entry name" value="PUA domain-like"/>
    <property type="match status" value="1"/>
</dbReference>
<accession>D6YAC6</accession>
<gene>
    <name evidence="2" type="ordered locus">Tbis_3491</name>
</gene>
<keyword evidence="3" id="KW-1185">Reference proteome</keyword>